<feature type="domain" description="Carboxyltransferase" evidence="4">
    <location>
        <begin position="24"/>
        <end position="320"/>
    </location>
</feature>
<name>A5N104_CLOK5</name>
<dbReference type="KEGG" id="ckl:CKL_2788"/>
<dbReference type="GO" id="GO:0005524">
    <property type="term" value="F:ATP binding"/>
    <property type="evidence" value="ECO:0007669"/>
    <property type="project" value="UniProtKB-KW"/>
</dbReference>
<gene>
    <name evidence="5" type="primary">kipA</name>
    <name evidence="5" type="ordered locus">CKL_2788</name>
</gene>
<evidence type="ECO:0000256" key="3">
    <source>
        <dbReference type="ARBA" id="ARBA00022840"/>
    </source>
</evidence>
<reference evidence="5 6" key="1">
    <citation type="journal article" date="2008" name="Proc. Natl. Acad. Sci. U.S.A.">
        <title>The genome of Clostridium kluyveri, a strict anaerobe with unique metabolic features.</title>
        <authorList>
            <person name="Seedorf H."/>
            <person name="Fricke W.F."/>
            <person name="Veith B."/>
            <person name="Brueggemann H."/>
            <person name="Liesegang H."/>
            <person name="Strittmatter A."/>
            <person name="Miethke M."/>
            <person name="Buckel W."/>
            <person name="Hinderberger J."/>
            <person name="Li F."/>
            <person name="Hagemeier C."/>
            <person name="Thauer R.K."/>
            <person name="Gottschalk G."/>
        </authorList>
    </citation>
    <scope>NUCLEOTIDE SEQUENCE [LARGE SCALE GENOMIC DNA]</scope>
    <source>
        <strain evidence="6">ATCC 8527 / DSM 555 / NCIMB 10680</strain>
    </source>
</reference>
<dbReference type="InterPro" id="IPR003778">
    <property type="entry name" value="CT_A_B"/>
</dbReference>
<dbReference type="AlphaFoldDB" id="A5N104"/>
<dbReference type="Gene3D" id="2.40.100.10">
    <property type="entry name" value="Cyclophilin-like"/>
    <property type="match status" value="1"/>
</dbReference>
<dbReference type="eggNOG" id="COG1984">
    <property type="taxonomic scope" value="Bacteria"/>
</dbReference>
<evidence type="ECO:0000256" key="2">
    <source>
        <dbReference type="ARBA" id="ARBA00022801"/>
    </source>
</evidence>
<evidence type="ECO:0000259" key="4">
    <source>
        <dbReference type="SMART" id="SM00797"/>
    </source>
</evidence>
<dbReference type="Proteomes" id="UP000002411">
    <property type="component" value="Chromosome"/>
</dbReference>
<dbReference type="EMBL" id="CP000673">
    <property type="protein sequence ID" value="EDK34800.1"/>
    <property type="molecule type" value="Genomic_DNA"/>
</dbReference>
<evidence type="ECO:0000313" key="5">
    <source>
        <dbReference type="EMBL" id="EDK34800.1"/>
    </source>
</evidence>
<dbReference type="Pfam" id="PF02626">
    <property type="entry name" value="CT_A_B"/>
    <property type="match status" value="1"/>
</dbReference>
<protein>
    <submittedName>
        <fullName evidence="5">KipA</fullName>
    </submittedName>
</protein>
<keyword evidence="3" id="KW-0067">ATP-binding</keyword>
<evidence type="ECO:0000313" key="6">
    <source>
        <dbReference type="Proteomes" id="UP000002411"/>
    </source>
</evidence>
<keyword evidence="6" id="KW-1185">Reference proteome</keyword>
<dbReference type="RefSeq" id="WP_012103129.1">
    <property type="nucleotide sequence ID" value="NC_009706.1"/>
</dbReference>
<accession>A5N104</accession>
<dbReference type="SMART" id="SM00797">
    <property type="entry name" value="AHS2"/>
    <property type="match status" value="1"/>
</dbReference>
<keyword evidence="2" id="KW-0378">Hydrolase</keyword>
<dbReference type="InterPro" id="IPR029000">
    <property type="entry name" value="Cyclophilin-like_dom_sf"/>
</dbReference>
<organism evidence="5 6">
    <name type="scientific">Clostridium kluyveri (strain ATCC 8527 / DSM 555 / NBRC 12016 / NCIMB 10680 / K1)</name>
    <dbReference type="NCBI Taxonomy" id="431943"/>
    <lineage>
        <taxon>Bacteria</taxon>
        <taxon>Bacillati</taxon>
        <taxon>Bacillota</taxon>
        <taxon>Clostridia</taxon>
        <taxon>Eubacteriales</taxon>
        <taxon>Clostridiaceae</taxon>
        <taxon>Clostridium</taxon>
    </lineage>
</organism>
<evidence type="ECO:0000256" key="1">
    <source>
        <dbReference type="ARBA" id="ARBA00022741"/>
    </source>
</evidence>
<proteinExistence type="predicted"/>
<dbReference type="PANTHER" id="PTHR43309">
    <property type="entry name" value="5-OXOPROLINASE SUBUNIT C"/>
    <property type="match status" value="1"/>
</dbReference>
<dbReference type="STRING" id="431943.CKL_2788"/>
<dbReference type="PANTHER" id="PTHR43309:SF5">
    <property type="entry name" value="5-OXOPROLINASE SUBUNIT C"/>
    <property type="match status" value="1"/>
</dbReference>
<dbReference type="InterPro" id="IPR052708">
    <property type="entry name" value="PxpC"/>
</dbReference>
<dbReference type="GO" id="GO:0016787">
    <property type="term" value="F:hydrolase activity"/>
    <property type="evidence" value="ECO:0007669"/>
    <property type="project" value="UniProtKB-KW"/>
</dbReference>
<dbReference type="SUPFAM" id="SSF50891">
    <property type="entry name" value="Cyclophilin-like"/>
    <property type="match status" value="1"/>
</dbReference>
<keyword evidence="1" id="KW-0547">Nucleotide-binding</keyword>
<sequence>MDINVLKSGFLTTIQDLGRAGYQKYGVIVGGAMDTYALRMGNILIGNREGEGALEIALIGPYLNMKKGTLFSITGGDFLPTIDEKPVPMWRPVYLNRDAILKFSNCRVGCYGYLCVAGGFDLPEIMGSKSTYIKAEIGGYSGRALKKGDRINLNSPEAQSVNIINVLRRKLPSKIFTTVNWYVKGCKEGNSTYGFIRVIRGRNFKDFTKGSLERFFHNPFKISHESDRMGCKLLGPTLKLRKTFDMISEAVSFGTVQIPPDGNPIILLADRQTTGGYPKIAEITSVDIGKIVQMKPGEKIIFEEISLKDAENLYFYREKYIGDLKKAIYLKNSINFEI</sequence>
<dbReference type="NCBIfam" id="TIGR00724">
    <property type="entry name" value="urea_amlyse_rel"/>
    <property type="match status" value="1"/>
</dbReference>
<dbReference type="HOGENOM" id="CLU_028967_0_0_9"/>